<keyword evidence="2" id="KW-0472">Membrane</keyword>
<feature type="compositionally biased region" description="Basic and acidic residues" evidence="1">
    <location>
        <begin position="200"/>
        <end position="221"/>
    </location>
</feature>
<evidence type="ECO:0000256" key="1">
    <source>
        <dbReference type="SAM" id="MobiDB-lite"/>
    </source>
</evidence>
<dbReference type="AlphaFoldDB" id="A0A2A9PEJ3"/>
<comment type="caution">
    <text evidence="3">The sequence shown here is derived from an EMBL/GenBank/DDBJ whole genome shotgun (WGS) entry which is preliminary data.</text>
</comment>
<dbReference type="Proteomes" id="UP000037136">
    <property type="component" value="Unassembled WGS sequence"/>
</dbReference>
<dbReference type="EMBL" id="LAZP02000209">
    <property type="protein sequence ID" value="PFH59317.1"/>
    <property type="molecule type" value="Genomic_DNA"/>
</dbReference>
<keyword evidence="4" id="KW-1185">Reference proteome</keyword>
<accession>A0A2A9PEJ3</accession>
<protein>
    <recommendedName>
        <fullName evidence="5">MARVEL domain-containing protein</fullName>
    </recommendedName>
</protein>
<feature type="region of interest" description="Disordered" evidence="1">
    <location>
        <begin position="229"/>
        <end position="248"/>
    </location>
</feature>
<evidence type="ECO:0000313" key="4">
    <source>
        <dbReference type="Proteomes" id="UP000037136"/>
    </source>
</evidence>
<feature type="region of interest" description="Disordered" evidence="1">
    <location>
        <begin position="200"/>
        <end position="222"/>
    </location>
</feature>
<evidence type="ECO:0008006" key="5">
    <source>
        <dbReference type="Google" id="ProtNLM"/>
    </source>
</evidence>
<evidence type="ECO:0000313" key="3">
    <source>
        <dbReference type="EMBL" id="PFH59317.1"/>
    </source>
</evidence>
<feature type="transmembrane region" description="Helical" evidence="2">
    <location>
        <begin position="14"/>
        <end position="35"/>
    </location>
</feature>
<keyword evidence="2" id="KW-1133">Transmembrane helix</keyword>
<name>A0A2A9PEJ3_OPHUN</name>
<keyword evidence="2" id="KW-0812">Transmembrane</keyword>
<evidence type="ECO:0000256" key="2">
    <source>
        <dbReference type="SAM" id="Phobius"/>
    </source>
</evidence>
<reference evidence="3 4" key="2">
    <citation type="journal article" date="2017" name="Sci. Rep.">
        <title>Ant-infecting Ophiocordyceps genomes reveal a high diversity of potential behavioral manipulation genes and a possible major role for enterotoxins.</title>
        <authorList>
            <person name="de Bekker C."/>
            <person name="Ohm R.A."/>
            <person name="Evans H.C."/>
            <person name="Brachmann A."/>
            <person name="Hughes D.P."/>
        </authorList>
    </citation>
    <scope>NUCLEOTIDE SEQUENCE [LARGE SCALE GENOMIC DNA]</scope>
    <source>
        <strain evidence="3 4">SC16a</strain>
    </source>
</reference>
<reference evidence="3 4" key="1">
    <citation type="journal article" date="2015" name="BMC Genomics">
        <title>Gene expression during zombie ant biting behavior reflects the complexity underlying fungal parasitic behavioral manipulation.</title>
        <authorList>
            <person name="de Bekker C."/>
            <person name="Ohm R.A."/>
            <person name="Loreto R.G."/>
            <person name="Sebastian A."/>
            <person name="Albert I."/>
            <person name="Merrow M."/>
            <person name="Brachmann A."/>
            <person name="Hughes D.P."/>
        </authorList>
    </citation>
    <scope>NUCLEOTIDE SEQUENCE [LARGE SCALE GENOMIC DNA]</scope>
    <source>
        <strain evidence="3 4">SC16a</strain>
    </source>
</reference>
<feature type="transmembrane region" description="Helical" evidence="2">
    <location>
        <begin position="136"/>
        <end position="162"/>
    </location>
</feature>
<proteinExistence type="predicted"/>
<organism evidence="3 4">
    <name type="scientific">Ophiocordyceps unilateralis</name>
    <name type="common">Zombie-ant fungus</name>
    <name type="synonym">Torrubia unilateralis</name>
    <dbReference type="NCBI Taxonomy" id="268505"/>
    <lineage>
        <taxon>Eukaryota</taxon>
        <taxon>Fungi</taxon>
        <taxon>Dikarya</taxon>
        <taxon>Ascomycota</taxon>
        <taxon>Pezizomycotina</taxon>
        <taxon>Sordariomycetes</taxon>
        <taxon>Hypocreomycetidae</taxon>
        <taxon>Hypocreales</taxon>
        <taxon>Ophiocordycipitaceae</taxon>
        <taxon>Ophiocordyceps</taxon>
    </lineage>
</organism>
<feature type="transmembrane region" description="Helical" evidence="2">
    <location>
        <begin position="80"/>
        <end position="100"/>
    </location>
</feature>
<feature type="transmembrane region" description="Helical" evidence="2">
    <location>
        <begin position="55"/>
        <end position="73"/>
    </location>
</feature>
<dbReference type="OrthoDB" id="5342507at2759"/>
<gene>
    <name evidence="3" type="ORF">XA68_12518</name>
</gene>
<dbReference type="STRING" id="268505.A0A2A9PEJ3"/>
<sequence>MGAKTGVALKSLQWLLRALQFLCAAFILAVFSFFLYTLRTNDLPISDTVRAVEGISGAAALYTIFAMLFVCCVGGHIMAAATASALDVCFIGAFIFVAFVNRGGLGSCTGFEDTVVGQALAADDARSMPGPKTACMLTTGCFAVAIAIIVLFVCTALMEVALSRHHRKANRFGPSPANNYTSGYGSKAGALWNRIRFRRKRDDDPNSLPEHTHPDQLDATRRSYGTETTAIDHATDNPKQDYPTYQPSVANYPSGWHTGAQVHTPPAGYNYNDGVYDRA</sequence>